<proteinExistence type="predicted"/>
<dbReference type="PROSITE" id="PS51257">
    <property type="entry name" value="PROKAR_LIPOPROTEIN"/>
    <property type="match status" value="1"/>
</dbReference>
<accession>A0A7J5PWL4</accession>
<evidence type="ECO:0000256" key="1">
    <source>
        <dbReference type="SAM" id="SignalP"/>
    </source>
</evidence>
<feature type="chain" id="PRO_5029900360" description="DUF6562 domain-containing protein" evidence="1">
    <location>
        <begin position="25"/>
        <end position="539"/>
    </location>
</feature>
<dbReference type="InterPro" id="IPR046692">
    <property type="entry name" value="DUF6562"/>
</dbReference>
<reference evidence="3 4" key="1">
    <citation type="journal article" date="2019" name="Nat. Med.">
        <title>A library of human gut bacterial isolates paired with longitudinal multiomics data enables mechanistic microbiome research.</title>
        <authorList>
            <person name="Poyet M."/>
            <person name="Groussin M."/>
            <person name="Gibbons S.M."/>
            <person name="Avila-Pacheco J."/>
            <person name="Jiang X."/>
            <person name="Kearney S.M."/>
            <person name="Perrotta A.R."/>
            <person name="Berdy B."/>
            <person name="Zhao S."/>
            <person name="Lieberman T.D."/>
            <person name="Swanson P.K."/>
            <person name="Smith M."/>
            <person name="Roesemann S."/>
            <person name="Alexander J.E."/>
            <person name="Rich S.A."/>
            <person name="Livny J."/>
            <person name="Vlamakis H."/>
            <person name="Clish C."/>
            <person name="Bullock K."/>
            <person name="Deik A."/>
            <person name="Scott J."/>
            <person name="Pierce K.A."/>
            <person name="Xavier R.J."/>
            <person name="Alm E.J."/>
        </authorList>
    </citation>
    <scope>NUCLEOTIDE SEQUENCE [LARGE SCALE GENOMIC DNA]</scope>
    <source>
        <strain evidence="3 4">BIOML-A58</strain>
    </source>
</reference>
<evidence type="ECO:0000259" key="2">
    <source>
        <dbReference type="Pfam" id="PF20200"/>
    </source>
</evidence>
<organism evidence="3 4">
    <name type="scientific">Bacteroides xylanisolvens</name>
    <dbReference type="NCBI Taxonomy" id="371601"/>
    <lineage>
        <taxon>Bacteria</taxon>
        <taxon>Pseudomonadati</taxon>
        <taxon>Bacteroidota</taxon>
        <taxon>Bacteroidia</taxon>
        <taxon>Bacteroidales</taxon>
        <taxon>Bacteroidaceae</taxon>
        <taxon>Bacteroides</taxon>
    </lineage>
</organism>
<dbReference type="Pfam" id="PF20200">
    <property type="entry name" value="DUF6562"/>
    <property type="match status" value="1"/>
</dbReference>
<evidence type="ECO:0000313" key="4">
    <source>
        <dbReference type="Proteomes" id="UP000434604"/>
    </source>
</evidence>
<keyword evidence="1" id="KW-0732">Signal</keyword>
<gene>
    <name evidence="3" type="ORF">GA398_12945</name>
</gene>
<feature type="domain" description="DUF6562" evidence="2">
    <location>
        <begin position="34"/>
        <end position="315"/>
    </location>
</feature>
<name>A0A7J5PWL4_9BACE</name>
<evidence type="ECO:0000313" key="3">
    <source>
        <dbReference type="EMBL" id="KAB6147071.1"/>
    </source>
</evidence>
<protein>
    <recommendedName>
        <fullName evidence="2">DUF6562 domain-containing protein</fullName>
    </recommendedName>
</protein>
<sequence>MKKHNLYFMLTVLLAGLFASCSQEDMDGPQTNEPTSVTLSANVDGGIHTRADGKVTIPYFAFKLRYILEVWTTGANPELIYREEKTNSTGEGEDFTFTLVDNGDYKALLWADFVKGSGETTVTYSGGSYTHYEDQYYTTIPDLKTVTISNLALDGERTSFGTITPRTSLDAFYACHTISKKDGAYAEPVVLTRPFGQINISEKDADALANVYRVKFAYNVPAGFNVESGEPTQTTVQTKTIQELNAQLGTGDFTANLYYDYVFTPATGQTTLGEMTVTFAQEPGSNIVIADYVIPSNMPVVRNKRTNISGHIVSVSDKPSPAAKLSVTVSDGWSDGTIEKDVDLGDYYYDDETYSTTFDNTKTCIGIVYEVNADGKSGKIVGLTQTGMQDSKKWSEENVETGATNTTDGRANMATIAALIANSNGSKSWDNYPAFKWVTEQNNNTGNWDATNDKWYLPAKDEFSALYTAYDTYGKDDFNTKLTTAGGIKFNNYYYLSSTESSSNYSWYTSFSGSGTGVSEKINNYVVRCIRVFECHKAD</sequence>
<feature type="signal peptide" evidence="1">
    <location>
        <begin position="1"/>
        <end position="24"/>
    </location>
</feature>
<dbReference type="AlphaFoldDB" id="A0A7J5PWL4"/>
<dbReference type="RefSeq" id="WP_151934842.1">
    <property type="nucleotide sequence ID" value="NZ_WDED01000018.1"/>
</dbReference>
<dbReference type="EMBL" id="WDED01000018">
    <property type="protein sequence ID" value="KAB6147071.1"/>
    <property type="molecule type" value="Genomic_DNA"/>
</dbReference>
<dbReference type="Proteomes" id="UP000434604">
    <property type="component" value="Unassembled WGS sequence"/>
</dbReference>
<comment type="caution">
    <text evidence="3">The sequence shown here is derived from an EMBL/GenBank/DDBJ whole genome shotgun (WGS) entry which is preliminary data.</text>
</comment>